<comment type="subcellular location">
    <subcellularLocation>
        <location evidence="1">Cytoplasm</location>
    </subcellularLocation>
</comment>
<reference evidence="6 7" key="1">
    <citation type="submission" date="2023-10" db="EMBL/GenBank/DDBJ databases">
        <title>Characteristics and mechanism of a salt-tolerant marine origin heterotrophic nitrifying- aerobic denitrifying bacteria Marinobacter xestospongiae HN1.</title>
        <authorList>
            <person name="Qi R."/>
        </authorList>
    </citation>
    <scope>NUCLEOTIDE SEQUENCE [LARGE SCALE GENOMIC DNA]</scope>
    <source>
        <strain evidence="6 7">HN1</strain>
    </source>
</reference>
<dbReference type="RefSeq" id="WP_316972236.1">
    <property type="nucleotide sequence ID" value="NZ_JAWIIJ010000001.1"/>
</dbReference>
<organism evidence="6 7">
    <name type="scientific">Marinobacter xestospongiae</name>
    <dbReference type="NCBI Taxonomy" id="994319"/>
    <lineage>
        <taxon>Bacteria</taxon>
        <taxon>Pseudomonadati</taxon>
        <taxon>Pseudomonadota</taxon>
        <taxon>Gammaproteobacteria</taxon>
        <taxon>Pseudomonadales</taxon>
        <taxon>Marinobacteraceae</taxon>
        <taxon>Marinobacter</taxon>
    </lineage>
</organism>
<protein>
    <submittedName>
        <fullName evidence="6">Universal stress protein</fullName>
    </submittedName>
</protein>
<accession>A0ABU3VSJ6</accession>
<evidence type="ECO:0000313" key="7">
    <source>
        <dbReference type="Proteomes" id="UP001269819"/>
    </source>
</evidence>
<dbReference type="InterPro" id="IPR006016">
    <property type="entry name" value="UspA"/>
</dbReference>
<comment type="similarity">
    <text evidence="2">Belongs to the universal stress protein A family.</text>
</comment>
<keyword evidence="3" id="KW-0963">Cytoplasm</keyword>
<dbReference type="SUPFAM" id="SSF52402">
    <property type="entry name" value="Adenine nucleotide alpha hydrolases-like"/>
    <property type="match status" value="2"/>
</dbReference>
<gene>
    <name evidence="6" type="ORF">RYS15_01050</name>
</gene>
<keyword evidence="7" id="KW-1185">Reference proteome</keyword>
<sequence length="322" mass="35573">MKRFNRMLYVTEPSVDQDAAIARAVAIAGDHQASLTVLAVVPDTKISRQALSAFFPDGLTNRIMAQEQQRLTDWVAPFRDRLAIHTEVRCGRTFLEVIRTVLQGGYDLVLKPAEDPAWMDRLFGGDDMHLLRKCPCPVWMLKPGDDDTCHRVATAVDFDPNDLDAGEFELSLELLEIASAVAISDVSRLHLIHAWEAPEAGFISSWADAPDKAEMQLLEGERERHRTATEILKQRLAERIGNEAYQYLDPKVHLVMGQPQHAIPMAVREIQADLLVMGTVGRSGVAGLIMGNTAEMILNQVTCSVLAIKPSGFVSPVPSDTP</sequence>
<dbReference type="PANTHER" id="PTHR47892:SF1">
    <property type="entry name" value="UNIVERSAL STRESS PROTEIN E"/>
    <property type="match status" value="1"/>
</dbReference>
<dbReference type="Gene3D" id="3.40.50.12370">
    <property type="match status" value="1"/>
</dbReference>
<evidence type="ECO:0000259" key="5">
    <source>
        <dbReference type="Pfam" id="PF00582"/>
    </source>
</evidence>
<dbReference type="Proteomes" id="UP001269819">
    <property type="component" value="Unassembled WGS sequence"/>
</dbReference>
<evidence type="ECO:0000256" key="4">
    <source>
        <dbReference type="ARBA" id="ARBA00037131"/>
    </source>
</evidence>
<comment type="caution">
    <text evidence="6">The sequence shown here is derived from an EMBL/GenBank/DDBJ whole genome shotgun (WGS) entry which is preliminary data.</text>
</comment>
<evidence type="ECO:0000313" key="6">
    <source>
        <dbReference type="EMBL" id="MDV2077245.1"/>
    </source>
</evidence>
<comment type="function">
    <text evidence="4">Required for resistance to DNA-damaging agents.</text>
</comment>
<evidence type="ECO:0000256" key="2">
    <source>
        <dbReference type="ARBA" id="ARBA00008791"/>
    </source>
</evidence>
<name>A0ABU3VSJ6_9GAMM</name>
<proteinExistence type="inferred from homology"/>
<dbReference type="PANTHER" id="PTHR47892">
    <property type="entry name" value="UNIVERSAL STRESS PROTEIN E"/>
    <property type="match status" value="1"/>
</dbReference>
<feature type="domain" description="UspA" evidence="5">
    <location>
        <begin position="4"/>
        <end position="142"/>
    </location>
</feature>
<dbReference type="Pfam" id="PF00582">
    <property type="entry name" value="Usp"/>
    <property type="match status" value="2"/>
</dbReference>
<evidence type="ECO:0000256" key="1">
    <source>
        <dbReference type="ARBA" id="ARBA00004496"/>
    </source>
</evidence>
<dbReference type="EMBL" id="JAWIIJ010000001">
    <property type="protein sequence ID" value="MDV2077245.1"/>
    <property type="molecule type" value="Genomic_DNA"/>
</dbReference>
<evidence type="ECO:0000256" key="3">
    <source>
        <dbReference type="ARBA" id="ARBA00022490"/>
    </source>
</evidence>
<feature type="domain" description="UspA" evidence="5">
    <location>
        <begin position="169"/>
        <end position="309"/>
    </location>
</feature>